<proteinExistence type="predicted"/>
<reference evidence="4" key="1">
    <citation type="journal article" date="2019" name="Sci. Rep.">
        <title>Draft genome of Tanacetum cinerariifolium, the natural source of mosquito coil.</title>
        <authorList>
            <person name="Yamashiro T."/>
            <person name="Shiraishi A."/>
            <person name="Satake H."/>
            <person name="Nakayama K."/>
        </authorList>
    </citation>
    <scope>NUCLEOTIDE SEQUENCE</scope>
</reference>
<dbReference type="InterPro" id="IPR025724">
    <property type="entry name" value="GAG-pre-integrase_dom"/>
</dbReference>
<dbReference type="SMART" id="SM00343">
    <property type="entry name" value="ZnF_C2HC"/>
    <property type="match status" value="1"/>
</dbReference>
<dbReference type="AlphaFoldDB" id="A0A6L2LZ16"/>
<evidence type="ECO:0000256" key="1">
    <source>
        <dbReference type="PROSITE-ProRule" id="PRU00047"/>
    </source>
</evidence>
<comment type="caution">
    <text evidence="4">The sequence shown here is derived from an EMBL/GenBank/DDBJ whole genome shotgun (WGS) entry which is preliminary data.</text>
</comment>
<dbReference type="Gene3D" id="4.10.60.10">
    <property type="entry name" value="Zinc finger, CCHC-type"/>
    <property type="match status" value="1"/>
</dbReference>
<dbReference type="EMBL" id="BKCJ010005470">
    <property type="protein sequence ID" value="GEU66928.1"/>
    <property type="molecule type" value="Genomic_DNA"/>
</dbReference>
<protein>
    <submittedName>
        <fullName evidence="4">Retrotransposon protein, putative, Ty1-copia subclass</fullName>
    </submittedName>
</protein>
<evidence type="ECO:0000259" key="3">
    <source>
        <dbReference type="PROSITE" id="PS50994"/>
    </source>
</evidence>
<dbReference type="GO" id="GO:0015074">
    <property type="term" value="P:DNA integration"/>
    <property type="evidence" value="ECO:0007669"/>
    <property type="project" value="InterPro"/>
</dbReference>
<name>A0A6L2LZ16_TANCI</name>
<dbReference type="Gene3D" id="3.30.420.10">
    <property type="entry name" value="Ribonuclease H-like superfamily/Ribonuclease H"/>
    <property type="match status" value="1"/>
</dbReference>
<dbReference type="Pfam" id="PF13976">
    <property type="entry name" value="gag_pre-integrs"/>
    <property type="match status" value="1"/>
</dbReference>
<keyword evidence="1" id="KW-0479">Metal-binding</keyword>
<dbReference type="Pfam" id="PF00665">
    <property type="entry name" value="rve"/>
    <property type="match status" value="1"/>
</dbReference>
<feature type="domain" description="CCHC-type" evidence="2">
    <location>
        <begin position="576"/>
        <end position="591"/>
    </location>
</feature>
<evidence type="ECO:0000259" key="2">
    <source>
        <dbReference type="PROSITE" id="PS50158"/>
    </source>
</evidence>
<keyword evidence="1" id="KW-0862">Zinc</keyword>
<dbReference type="InterPro" id="IPR012337">
    <property type="entry name" value="RNaseH-like_sf"/>
</dbReference>
<dbReference type="InterPro" id="IPR001878">
    <property type="entry name" value="Znf_CCHC"/>
</dbReference>
<dbReference type="InterPro" id="IPR036875">
    <property type="entry name" value="Znf_CCHC_sf"/>
</dbReference>
<dbReference type="SUPFAM" id="SSF57756">
    <property type="entry name" value="Retrovirus zinc finger-like domains"/>
    <property type="match status" value="1"/>
</dbReference>
<dbReference type="SUPFAM" id="SSF53098">
    <property type="entry name" value="Ribonuclease H-like"/>
    <property type="match status" value="1"/>
</dbReference>
<feature type="domain" description="Integrase catalytic" evidence="3">
    <location>
        <begin position="735"/>
        <end position="832"/>
    </location>
</feature>
<evidence type="ECO:0000313" key="4">
    <source>
        <dbReference type="EMBL" id="GEU66928.1"/>
    </source>
</evidence>
<accession>A0A6L2LZ16</accession>
<dbReference type="PROSITE" id="PS50158">
    <property type="entry name" value="ZF_CCHC"/>
    <property type="match status" value="1"/>
</dbReference>
<dbReference type="CDD" id="cd09272">
    <property type="entry name" value="RNase_HI_RT_Ty1"/>
    <property type="match status" value="1"/>
</dbReference>
<gene>
    <name evidence="4" type="ORF">Tci_038906</name>
</gene>
<sequence length="832" mass="94107">MENSKLGSIPMQEKLKLSKSQGASTPAEMKRMHNVLYASAVGSIMYAVRCTRPDVAFTQNITSRFQQNPGDIHWTTVKNILKYLRNTKDMFLVYGGDLKRELKVSCYTDAGYLTDADDLKSQTGYVFVLNGGAVDWKSAKQSIFATSSAEAEYIAAFDASKEAVWVRKFISGLSVVPTIEEPISMYCDNTGAIAIASESGITKGARHFRAKVYYLREVIAFGDIKLEKVHTDDNLADPFTKALAFPKHSEHTKNIGMLPASSLIEFWGIFSLISSVGKNSNSKDVEKSAESVESYNDFQSSIASAEMIVVKVGQETNEKKENTSMAMIFQTLPLDVLMQVAQYSIEKEKWLGDIVEKFWTCAKQYFRKCWMYMVQSFRSKGSCKCNKKGTFEGADNNPFLTFPERNVRKKSLHRFVQKVQCHFSQQVVSRAKVRCVYNYLSYALWLPLFVIEAMAAKYEIEKFNENNFLLWKLKMKAILRKDKCLAANDERPAEVTDDSKWDEMDKNAIANIHLALADVVLSSIEEKKTAKNIWDPLARFNVLTIGSFGGNQRKVNGTWLHNHGKSKTEKKKNNFKCFNCGKQSHFKKDCRGPNTSNPQGNVASTSDDGNALCCETAVINEGRKRFADADMSIVVMIMKINKDALVLMICEKVVTNLYQLKGEILEEEEAPVASNSLSHRVAITWHQKLRHMSKQGIKILLERKLIPGLTKDSLPFCEYCVISKQHHLKFMVSNSKSVSVLELVQSDVWQALVQSMGGEKYFVSFIDDYSKRCYVYPIKKSNVFEVFKVYKARVELDSGTKIKCLRTDNEGEYTGDEFDLFCKQKGIKGSSM</sequence>
<dbReference type="PROSITE" id="PS50994">
    <property type="entry name" value="INTEGRASE"/>
    <property type="match status" value="1"/>
</dbReference>
<dbReference type="InterPro" id="IPR036397">
    <property type="entry name" value="RNaseH_sf"/>
</dbReference>
<dbReference type="PANTHER" id="PTHR11439">
    <property type="entry name" value="GAG-POL-RELATED RETROTRANSPOSON"/>
    <property type="match status" value="1"/>
</dbReference>
<dbReference type="InterPro" id="IPR001584">
    <property type="entry name" value="Integrase_cat-core"/>
</dbReference>
<dbReference type="GO" id="GO:0003676">
    <property type="term" value="F:nucleic acid binding"/>
    <property type="evidence" value="ECO:0007669"/>
    <property type="project" value="InterPro"/>
</dbReference>
<dbReference type="PANTHER" id="PTHR11439:SF496">
    <property type="entry name" value="RNA-DIRECTED DNA POLYMERASE"/>
    <property type="match status" value="1"/>
</dbReference>
<organism evidence="4">
    <name type="scientific">Tanacetum cinerariifolium</name>
    <name type="common">Dalmatian daisy</name>
    <name type="synonym">Chrysanthemum cinerariifolium</name>
    <dbReference type="NCBI Taxonomy" id="118510"/>
    <lineage>
        <taxon>Eukaryota</taxon>
        <taxon>Viridiplantae</taxon>
        <taxon>Streptophyta</taxon>
        <taxon>Embryophyta</taxon>
        <taxon>Tracheophyta</taxon>
        <taxon>Spermatophyta</taxon>
        <taxon>Magnoliopsida</taxon>
        <taxon>eudicotyledons</taxon>
        <taxon>Gunneridae</taxon>
        <taxon>Pentapetalae</taxon>
        <taxon>asterids</taxon>
        <taxon>campanulids</taxon>
        <taxon>Asterales</taxon>
        <taxon>Asteraceae</taxon>
        <taxon>Asteroideae</taxon>
        <taxon>Anthemideae</taxon>
        <taxon>Anthemidinae</taxon>
        <taxon>Tanacetum</taxon>
    </lineage>
</organism>
<dbReference type="GO" id="GO:0008270">
    <property type="term" value="F:zinc ion binding"/>
    <property type="evidence" value="ECO:0007669"/>
    <property type="project" value="UniProtKB-KW"/>
</dbReference>
<keyword evidence="1" id="KW-0863">Zinc-finger</keyword>